<accession>Q3AQ71</accession>
<feature type="domain" description="HNH" evidence="1">
    <location>
        <begin position="33"/>
        <end position="79"/>
    </location>
</feature>
<organism evidence="2">
    <name type="scientific">Chlorobium chlorochromatii (strain CaD3)</name>
    <dbReference type="NCBI Taxonomy" id="340177"/>
    <lineage>
        <taxon>Bacteria</taxon>
        <taxon>Pseudomonadati</taxon>
        <taxon>Chlorobiota</taxon>
        <taxon>Chlorobiia</taxon>
        <taxon>Chlorobiales</taxon>
        <taxon>Chlorobiaceae</taxon>
        <taxon>Chlorobium/Pelodictyon group</taxon>
        <taxon>Chlorobium</taxon>
    </lineage>
</organism>
<evidence type="ECO:0000259" key="1">
    <source>
        <dbReference type="Pfam" id="PF01844"/>
    </source>
</evidence>
<name>Q3AQ71_CHLCH</name>
<gene>
    <name evidence="2" type="ordered locus">Cag_1599</name>
</gene>
<sequence length="244" mass="27280">MRPIRRGTSPIAGDYQDYDKAKPELISRLGSYCSYCERRIATQLSVEHIQPKALPKYAHFEGRWTNFLLSCVNCNSTKYTKDFLFTDVLLPDRDNTFAAFTYLSDGTVQPSILASEKGLQAVAQKTLELTGLHKEAINTPDINGKQVALDRVSQRQEVWAIAERQKSLIRTNPNNLGFRECVIDNALANGFFSVWMTVFEDDTDILSRLIAAFPSTKNSGCFTENGLPLSPALNPDNLEHGGKL</sequence>
<dbReference type="eggNOG" id="COG1403">
    <property type="taxonomic scope" value="Bacteria"/>
</dbReference>
<dbReference type="Pfam" id="PF01844">
    <property type="entry name" value="HNH"/>
    <property type="match status" value="1"/>
</dbReference>
<evidence type="ECO:0000313" key="2">
    <source>
        <dbReference type="EMBL" id="ABB28854.1"/>
    </source>
</evidence>
<dbReference type="STRING" id="340177.Cag_1599"/>
<protein>
    <recommendedName>
        <fullName evidence="1">HNH domain-containing protein</fullName>
    </recommendedName>
</protein>
<proteinExistence type="predicted"/>
<dbReference type="InterPro" id="IPR002711">
    <property type="entry name" value="HNH"/>
</dbReference>
<dbReference type="GO" id="GO:0003676">
    <property type="term" value="F:nucleic acid binding"/>
    <property type="evidence" value="ECO:0007669"/>
    <property type="project" value="InterPro"/>
</dbReference>
<dbReference type="Gene3D" id="1.10.30.50">
    <property type="match status" value="1"/>
</dbReference>
<reference evidence="2" key="1">
    <citation type="submission" date="2005-08" db="EMBL/GenBank/DDBJ databases">
        <title>Complete sequence of Chlorobium chlorochromatii CaD3.</title>
        <authorList>
            <person name="Copeland A."/>
            <person name="Lucas S."/>
            <person name="Lapidus A."/>
            <person name="Barry K."/>
            <person name="Detter J.C."/>
            <person name="Glavina T."/>
            <person name="Hammon N."/>
            <person name="Israni S."/>
            <person name="Pitluck S."/>
            <person name="Bryant D."/>
            <person name="Schmutz J."/>
            <person name="Larimer F."/>
            <person name="Land M."/>
            <person name="Kyrpides N."/>
            <person name="Ivanova N."/>
            <person name="Richardson P."/>
        </authorList>
    </citation>
    <scope>NUCLEOTIDE SEQUENCE [LARGE SCALE GENOMIC DNA]</scope>
    <source>
        <strain evidence="2">CaD3</strain>
    </source>
</reference>
<dbReference type="OrthoDB" id="9802901at2"/>
<dbReference type="GO" id="GO:0008270">
    <property type="term" value="F:zinc ion binding"/>
    <property type="evidence" value="ECO:0007669"/>
    <property type="project" value="InterPro"/>
</dbReference>
<dbReference type="HOGENOM" id="CLU_1218163_0_0_10"/>
<dbReference type="EMBL" id="CP000108">
    <property type="protein sequence ID" value="ABB28854.1"/>
    <property type="molecule type" value="Genomic_DNA"/>
</dbReference>
<dbReference type="GO" id="GO:0004519">
    <property type="term" value="F:endonuclease activity"/>
    <property type="evidence" value="ECO:0007669"/>
    <property type="project" value="InterPro"/>
</dbReference>
<dbReference type="KEGG" id="cch:Cag_1599"/>
<dbReference type="AlphaFoldDB" id="Q3AQ71"/>